<comment type="caution">
    <text evidence="1">The sequence shown here is derived from an EMBL/GenBank/DDBJ whole genome shotgun (WGS) entry which is preliminary data.</text>
</comment>
<dbReference type="VEuPathDB" id="TrichDB:TRFO_40476"/>
<proteinExistence type="predicted"/>
<keyword evidence="2" id="KW-1185">Reference proteome</keyword>
<reference evidence="1" key="1">
    <citation type="submission" date="2016-10" db="EMBL/GenBank/DDBJ databases">
        <authorList>
            <person name="Benchimol M."/>
            <person name="Almeida L.G."/>
            <person name="Vasconcelos A.T."/>
            <person name="Perreira-Neves A."/>
            <person name="Rosa I.A."/>
            <person name="Tasca T."/>
            <person name="Bogo M.R."/>
            <person name="de Souza W."/>
        </authorList>
    </citation>
    <scope>NUCLEOTIDE SEQUENCE [LARGE SCALE GENOMIC DNA]</scope>
    <source>
        <strain evidence="1">K</strain>
    </source>
</reference>
<gene>
    <name evidence="1" type="ORF">TRFO_40476</name>
</gene>
<name>A0A1J4J7N5_9EUKA</name>
<organism evidence="1 2">
    <name type="scientific">Tritrichomonas foetus</name>
    <dbReference type="NCBI Taxonomy" id="1144522"/>
    <lineage>
        <taxon>Eukaryota</taxon>
        <taxon>Metamonada</taxon>
        <taxon>Parabasalia</taxon>
        <taxon>Tritrichomonadida</taxon>
        <taxon>Tritrichomonadidae</taxon>
        <taxon>Tritrichomonas</taxon>
    </lineage>
</organism>
<dbReference type="Proteomes" id="UP000179807">
    <property type="component" value="Unassembled WGS sequence"/>
</dbReference>
<accession>A0A1J4J7N5</accession>
<evidence type="ECO:0000313" key="2">
    <source>
        <dbReference type="Proteomes" id="UP000179807"/>
    </source>
</evidence>
<dbReference type="AlphaFoldDB" id="A0A1J4J7N5"/>
<evidence type="ECO:0000313" key="1">
    <source>
        <dbReference type="EMBL" id="OHS93228.1"/>
    </source>
</evidence>
<dbReference type="EMBL" id="MLAK01001422">
    <property type="protein sequence ID" value="OHS93228.1"/>
    <property type="molecule type" value="Genomic_DNA"/>
</dbReference>
<sequence length="98" mass="11859">MKEFLIFYLLSPKLTEEKINKLDYQSQYTSKEENMMIEGERTKEKGNKGNIRRHFHSQDKTAQIILSDYIKDFIESISRNEKFTFIDYTNIFGKQSWY</sequence>
<dbReference type="RefSeq" id="XP_068346365.1">
    <property type="nucleotide sequence ID" value="XM_068513226.1"/>
</dbReference>
<protein>
    <submittedName>
        <fullName evidence="1">Uncharacterized protein</fullName>
    </submittedName>
</protein>
<dbReference type="GeneID" id="94847930"/>